<evidence type="ECO:0000259" key="3">
    <source>
        <dbReference type="Pfam" id="PF00582"/>
    </source>
</evidence>
<dbReference type="InterPro" id="IPR006016">
    <property type="entry name" value="UspA"/>
</dbReference>
<evidence type="ECO:0000313" key="5">
    <source>
        <dbReference type="Proteomes" id="UP000594468"/>
    </source>
</evidence>
<dbReference type="PANTHER" id="PTHR46268:SF6">
    <property type="entry name" value="UNIVERSAL STRESS PROTEIN UP12"/>
    <property type="match status" value="1"/>
</dbReference>
<comment type="subcellular location">
    <subcellularLocation>
        <location evidence="2">Cytoplasm</location>
    </subcellularLocation>
</comment>
<name>A0A7S8E8F9_9CHLR</name>
<dbReference type="InterPro" id="IPR006015">
    <property type="entry name" value="Universal_stress_UspA"/>
</dbReference>
<dbReference type="KEGG" id="pmet:G4Y79_21295"/>
<dbReference type="RefSeq" id="WP_195170262.1">
    <property type="nucleotide sequence ID" value="NZ_CP062983.1"/>
</dbReference>
<dbReference type="InterPro" id="IPR014729">
    <property type="entry name" value="Rossmann-like_a/b/a_fold"/>
</dbReference>
<evidence type="ECO:0000313" key="4">
    <source>
        <dbReference type="EMBL" id="QPC82193.1"/>
    </source>
</evidence>
<organism evidence="4 5">
    <name type="scientific">Phototrophicus methaneseepsis</name>
    <dbReference type="NCBI Taxonomy" id="2710758"/>
    <lineage>
        <taxon>Bacteria</taxon>
        <taxon>Bacillati</taxon>
        <taxon>Chloroflexota</taxon>
        <taxon>Candidatus Thermofontia</taxon>
        <taxon>Phototrophicales</taxon>
        <taxon>Phototrophicaceae</taxon>
        <taxon>Phototrophicus</taxon>
    </lineage>
</organism>
<dbReference type="SUPFAM" id="SSF52402">
    <property type="entry name" value="Adenine nucleotide alpha hydrolases-like"/>
    <property type="match status" value="1"/>
</dbReference>
<protein>
    <recommendedName>
        <fullName evidence="2">Universal stress protein</fullName>
    </recommendedName>
</protein>
<feature type="domain" description="UspA" evidence="3">
    <location>
        <begin position="7"/>
        <end position="149"/>
    </location>
</feature>
<dbReference type="Gene3D" id="3.40.50.620">
    <property type="entry name" value="HUPs"/>
    <property type="match status" value="1"/>
</dbReference>
<keyword evidence="2" id="KW-0963">Cytoplasm</keyword>
<dbReference type="PRINTS" id="PR01438">
    <property type="entry name" value="UNVRSLSTRESS"/>
</dbReference>
<sequence length="155" mass="17193">MVQNSRYHKIVVPIDGSGWSERAIPHAADIARNNDAEIILLHVFRTPAAEYTDQIALGGGDAQIQQMREEFKQKMISLRNQLRAQGVKARNQFIEGAGVASLICDYINDEGVDLVVMSSHGRSGISRFIFGSVAQKVMQEVSVPVMIVRPDRETN</sequence>
<dbReference type="Proteomes" id="UP000594468">
    <property type="component" value="Chromosome"/>
</dbReference>
<dbReference type="CDD" id="cd00293">
    <property type="entry name" value="USP-like"/>
    <property type="match status" value="1"/>
</dbReference>
<proteinExistence type="inferred from homology"/>
<dbReference type="PANTHER" id="PTHR46268">
    <property type="entry name" value="STRESS RESPONSE PROTEIN NHAX"/>
    <property type="match status" value="1"/>
</dbReference>
<gene>
    <name evidence="4" type="ORF">G4Y79_21295</name>
</gene>
<comment type="similarity">
    <text evidence="1 2">Belongs to the universal stress protein A family.</text>
</comment>
<accession>A0A7S8E8F9</accession>
<dbReference type="PIRSF" id="PIRSF006276">
    <property type="entry name" value="UspA"/>
    <property type="match status" value="1"/>
</dbReference>
<reference evidence="4 5" key="1">
    <citation type="submission" date="2020-02" db="EMBL/GenBank/DDBJ databases">
        <authorList>
            <person name="Zheng R.K."/>
            <person name="Sun C.M."/>
        </authorList>
    </citation>
    <scope>NUCLEOTIDE SEQUENCE [LARGE SCALE GENOMIC DNA]</scope>
    <source>
        <strain evidence="5">rifampicinis</strain>
    </source>
</reference>
<evidence type="ECO:0000256" key="1">
    <source>
        <dbReference type="ARBA" id="ARBA00008791"/>
    </source>
</evidence>
<dbReference type="AlphaFoldDB" id="A0A7S8E8F9"/>
<dbReference type="EMBL" id="CP062983">
    <property type="protein sequence ID" value="QPC82193.1"/>
    <property type="molecule type" value="Genomic_DNA"/>
</dbReference>
<keyword evidence="5" id="KW-1185">Reference proteome</keyword>
<dbReference type="Pfam" id="PF00582">
    <property type="entry name" value="Usp"/>
    <property type="match status" value="1"/>
</dbReference>
<dbReference type="GO" id="GO:0005737">
    <property type="term" value="C:cytoplasm"/>
    <property type="evidence" value="ECO:0007669"/>
    <property type="project" value="UniProtKB-SubCell"/>
</dbReference>
<evidence type="ECO:0000256" key="2">
    <source>
        <dbReference type="PIRNR" id="PIRNR006276"/>
    </source>
</evidence>